<evidence type="ECO:0000313" key="8">
    <source>
        <dbReference type="EMBL" id="MEQ3541887.1"/>
    </source>
</evidence>
<keyword evidence="3" id="KW-0276">Fatty acid metabolism</keyword>
<proteinExistence type="inferred from homology"/>
<evidence type="ECO:0000256" key="2">
    <source>
        <dbReference type="ARBA" id="ARBA00022598"/>
    </source>
</evidence>
<dbReference type="Pfam" id="PF00501">
    <property type="entry name" value="AMP-binding"/>
    <property type="match status" value="1"/>
</dbReference>
<dbReference type="PANTHER" id="PTHR22754">
    <property type="entry name" value="DISCO-INTERACTING PROTEIN 2 DIP2 -RELATED"/>
    <property type="match status" value="1"/>
</dbReference>
<sequence length="582" mass="60765">MGEPSGLASPREQLRARARTTPHRRAAVFLDDGGAETAELTYAGLLGRARALAARLGEHARPGDRALLVFAPGLEFLVAFYGCLEAGVIAVPVPPPRRGAQNSELQRGTRHVLADAEPEVVLADAVTARGLGDLGPTVLTVGLEEAPADGADSLDDRPVDPDAVAFLQYTSGSTSLPKGVMVTHGNLAANHRMITHGFGQDEHSPIVGWAPLFHDQGLIGNVLQPLGVGSTAVLMSPATFVRRPLAWPEAVSRYRARSSGGPDFAFAVAAAAAERHGLPEGLDLRCWRVAFDGAEPIRASTLRRFAAAFAPAGFAVEALHPCYGLAEATLLVTGSRVGRAPRLLDADPAGLAAGRVVPTAPARGLDLNTSGSNALARTLVGSGEVPPDAGLRIVDPESGRECPDGTVGEIRVRGPHVTAGYWLRPDASTEAYGTDRHDRELRTGDLGVLVEGELYVVGRHSDLIVARGRNHHPSDIEATVAAAHPALGQAGPATVAAFGLADREGGAERVVVVAELRPDREGPAHTVITTAVRAAVLREHDVALAGVVLTRRGVLPRTSSGKIQRRAAREIHLAGGFPAPPG</sequence>
<protein>
    <submittedName>
        <fullName evidence="8">Fatty acyl-AMP ligase</fullName>
    </submittedName>
</protein>
<evidence type="ECO:0000259" key="6">
    <source>
        <dbReference type="Pfam" id="PF00501"/>
    </source>
</evidence>
<dbReference type="InterPro" id="IPR040097">
    <property type="entry name" value="FAAL/FAAC"/>
</dbReference>
<dbReference type="RefSeq" id="WP_345640598.1">
    <property type="nucleotide sequence ID" value="NZ_BAABLY010000003.1"/>
</dbReference>
<dbReference type="PANTHER" id="PTHR22754:SF32">
    <property type="entry name" value="DISCO-INTERACTING PROTEIN 2"/>
    <property type="match status" value="1"/>
</dbReference>
<keyword evidence="4" id="KW-0443">Lipid metabolism</keyword>
<feature type="domain" description="AMP-dependent synthetase/ligase" evidence="6">
    <location>
        <begin position="15"/>
        <end position="422"/>
    </location>
</feature>
<dbReference type="Pfam" id="PF23024">
    <property type="entry name" value="AMP-dom_DIP2-like"/>
    <property type="match status" value="1"/>
</dbReference>
<dbReference type="SUPFAM" id="SSF56801">
    <property type="entry name" value="Acetyl-CoA synthetase-like"/>
    <property type="match status" value="1"/>
</dbReference>
<feature type="domain" description="AMP-binding enzyme C-terminal" evidence="7">
    <location>
        <begin position="462"/>
        <end position="570"/>
    </location>
</feature>
<accession>A0ABV1K0Z9</accession>
<dbReference type="EMBL" id="JBEDNP010000019">
    <property type="protein sequence ID" value="MEQ3541887.1"/>
    <property type="molecule type" value="Genomic_DNA"/>
</dbReference>
<dbReference type="CDD" id="cd05931">
    <property type="entry name" value="FAAL"/>
    <property type="match status" value="1"/>
</dbReference>
<keyword evidence="9" id="KW-1185">Reference proteome</keyword>
<evidence type="ECO:0000256" key="1">
    <source>
        <dbReference type="ARBA" id="ARBA00006432"/>
    </source>
</evidence>
<dbReference type="InterPro" id="IPR042099">
    <property type="entry name" value="ANL_N_sf"/>
</dbReference>
<evidence type="ECO:0000256" key="4">
    <source>
        <dbReference type="ARBA" id="ARBA00023098"/>
    </source>
</evidence>
<comment type="caution">
    <text evidence="8">The sequence shown here is derived from an EMBL/GenBank/DDBJ whole genome shotgun (WGS) entry which is preliminary data.</text>
</comment>
<dbReference type="InterPro" id="IPR000873">
    <property type="entry name" value="AMP-dep_synth/lig_dom"/>
</dbReference>
<evidence type="ECO:0000313" key="9">
    <source>
        <dbReference type="Proteomes" id="UP001464923"/>
    </source>
</evidence>
<evidence type="ECO:0000256" key="5">
    <source>
        <dbReference type="SAM" id="MobiDB-lite"/>
    </source>
</evidence>
<evidence type="ECO:0000259" key="7">
    <source>
        <dbReference type="Pfam" id="PF23024"/>
    </source>
</evidence>
<reference evidence="8 9" key="1">
    <citation type="submission" date="2024-03" db="EMBL/GenBank/DDBJ databases">
        <title>Draft genome sequence of Pseudonocardia tropica JCM 19149.</title>
        <authorList>
            <person name="Butdee W."/>
            <person name="Duangmal K."/>
        </authorList>
    </citation>
    <scope>NUCLEOTIDE SEQUENCE [LARGE SCALE GENOMIC DNA]</scope>
    <source>
        <strain evidence="8 9">JCM 19149</strain>
    </source>
</reference>
<dbReference type="GO" id="GO:0016874">
    <property type="term" value="F:ligase activity"/>
    <property type="evidence" value="ECO:0007669"/>
    <property type="project" value="UniProtKB-KW"/>
</dbReference>
<organism evidence="8 9">
    <name type="scientific">Pseudonocardia tropica</name>
    <dbReference type="NCBI Taxonomy" id="681289"/>
    <lineage>
        <taxon>Bacteria</taxon>
        <taxon>Bacillati</taxon>
        <taxon>Actinomycetota</taxon>
        <taxon>Actinomycetes</taxon>
        <taxon>Pseudonocardiales</taxon>
        <taxon>Pseudonocardiaceae</taxon>
        <taxon>Pseudonocardia</taxon>
    </lineage>
</organism>
<gene>
    <name evidence="8" type="ORF">WHI96_24040</name>
</gene>
<dbReference type="Gene3D" id="3.40.50.12780">
    <property type="entry name" value="N-terminal domain of ligase-like"/>
    <property type="match status" value="1"/>
</dbReference>
<feature type="region of interest" description="Disordered" evidence="5">
    <location>
        <begin position="1"/>
        <end position="20"/>
    </location>
</feature>
<keyword evidence="2 8" id="KW-0436">Ligase</keyword>
<comment type="similarity">
    <text evidence="1">Belongs to the ATP-dependent AMP-binding enzyme family.</text>
</comment>
<dbReference type="Gene3D" id="3.30.300.30">
    <property type="match status" value="1"/>
</dbReference>
<dbReference type="InterPro" id="IPR020845">
    <property type="entry name" value="AMP-binding_CS"/>
</dbReference>
<dbReference type="Proteomes" id="UP001464923">
    <property type="component" value="Unassembled WGS sequence"/>
</dbReference>
<dbReference type="PROSITE" id="PS00455">
    <property type="entry name" value="AMP_BINDING"/>
    <property type="match status" value="1"/>
</dbReference>
<evidence type="ECO:0000256" key="3">
    <source>
        <dbReference type="ARBA" id="ARBA00022832"/>
    </source>
</evidence>
<dbReference type="InterPro" id="IPR025110">
    <property type="entry name" value="AMP-bd_C"/>
</dbReference>
<name>A0ABV1K0Z9_9PSEU</name>
<dbReference type="InterPro" id="IPR045851">
    <property type="entry name" value="AMP-bd_C_sf"/>
</dbReference>